<dbReference type="GO" id="GO:0016020">
    <property type="term" value="C:membrane"/>
    <property type="evidence" value="ECO:0007669"/>
    <property type="project" value="UniProtKB-SubCell"/>
</dbReference>
<dbReference type="STRING" id="1122169.Lsha_1498"/>
<organism evidence="7 8">
    <name type="scientific">Legionella shakespearei DSM 23087</name>
    <dbReference type="NCBI Taxonomy" id="1122169"/>
    <lineage>
        <taxon>Bacteria</taxon>
        <taxon>Pseudomonadati</taxon>
        <taxon>Pseudomonadota</taxon>
        <taxon>Gammaproteobacteria</taxon>
        <taxon>Legionellales</taxon>
        <taxon>Legionellaceae</taxon>
        <taxon>Legionella</taxon>
    </lineage>
</organism>
<feature type="transmembrane region" description="Helical" evidence="5">
    <location>
        <begin position="224"/>
        <end position="242"/>
    </location>
</feature>
<keyword evidence="8" id="KW-1185">Reference proteome</keyword>
<evidence type="ECO:0000259" key="6">
    <source>
        <dbReference type="Pfam" id="PF04932"/>
    </source>
</evidence>
<evidence type="ECO:0000313" key="8">
    <source>
        <dbReference type="Proteomes" id="UP000054600"/>
    </source>
</evidence>
<name>A0A0W0YV67_9GAMM</name>
<feature type="transmembrane region" description="Helical" evidence="5">
    <location>
        <begin position="60"/>
        <end position="80"/>
    </location>
</feature>
<feature type="transmembrane region" description="Helical" evidence="5">
    <location>
        <begin position="375"/>
        <end position="391"/>
    </location>
</feature>
<protein>
    <submittedName>
        <fullName evidence="7">O-antigen biosynthesis protein</fullName>
    </submittedName>
</protein>
<reference evidence="7 8" key="1">
    <citation type="submission" date="2015-11" db="EMBL/GenBank/DDBJ databases">
        <title>Genomic analysis of 38 Legionella species identifies large and diverse effector repertoires.</title>
        <authorList>
            <person name="Burstein D."/>
            <person name="Amaro F."/>
            <person name="Zusman T."/>
            <person name="Lifshitz Z."/>
            <person name="Cohen O."/>
            <person name="Gilbert J.A."/>
            <person name="Pupko T."/>
            <person name="Shuman H.A."/>
            <person name="Segal G."/>
        </authorList>
    </citation>
    <scope>NUCLEOTIDE SEQUENCE [LARGE SCALE GENOMIC DNA]</scope>
    <source>
        <strain evidence="7 8">ATCC 49655</strain>
    </source>
</reference>
<evidence type="ECO:0000256" key="4">
    <source>
        <dbReference type="ARBA" id="ARBA00023136"/>
    </source>
</evidence>
<evidence type="ECO:0000256" key="5">
    <source>
        <dbReference type="SAM" id="Phobius"/>
    </source>
</evidence>
<sequence length="416" mass="46649">MRAALKEKSFLLAPVLFALFIFFIPISPSLKSIFFGCVVALVLFTPQYNKHIFYAFNAWWGRAALALFAFIAIACLWSPAPYSMQLMVLGKYCKLIYLPVLAAGFINPKARSWCINSYLAAMLFTCVVSILKANGLVHIGDPGDPGDVFYNHILTGFMMAFAAYLAALYAFKYTGWQRNVYAVLFALMSYQLFFCNTGRTGYIIYFILMTLLLLQKLDLKKTSLGVVVLTSLILLAYTQSHVMQTRINDLVSDVKFLQHHNPNTSLGYRIQFHDYAHSLWDTHPFIGIGTGGFKYSFKRDNPVPTWGPELTDPHSQYWMTLVEQGVIGLSLLILFFVSLFMTLFKLTETRPVLLGILVSFCVGCISDTILCYSTAGYLLVVMSALCFGELLEKRALRVANESKLTAANEPIDAIPA</sequence>
<keyword evidence="3 5" id="KW-1133">Transmembrane helix</keyword>
<evidence type="ECO:0000313" key="7">
    <source>
        <dbReference type="EMBL" id="KTD60781.1"/>
    </source>
</evidence>
<feature type="transmembrane region" description="Helical" evidence="5">
    <location>
        <begin position="86"/>
        <end position="106"/>
    </location>
</feature>
<dbReference type="Proteomes" id="UP000054600">
    <property type="component" value="Unassembled WGS sequence"/>
</dbReference>
<dbReference type="PATRIC" id="fig|1122169.6.peg.1724"/>
<feature type="transmembrane region" description="Helical" evidence="5">
    <location>
        <begin position="200"/>
        <end position="217"/>
    </location>
</feature>
<evidence type="ECO:0000256" key="1">
    <source>
        <dbReference type="ARBA" id="ARBA00004141"/>
    </source>
</evidence>
<dbReference type="OrthoDB" id="9795248at2"/>
<dbReference type="PANTHER" id="PTHR37422">
    <property type="entry name" value="TEICHURONIC ACID BIOSYNTHESIS PROTEIN TUAE"/>
    <property type="match status" value="1"/>
</dbReference>
<comment type="caution">
    <text evidence="7">The sequence shown here is derived from an EMBL/GenBank/DDBJ whole genome shotgun (WGS) entry which is preliminary data.</text>
</comment>
<keyword evidence="2 5" id="KW-0812">Transmembrane</keyword>
<dbReference type="InterPro" id="IPR051533">
    <property type="entry name" value="WaaL-like"/>
</dbReference>
<evidence type="ECO:0000256" key="2">
    <source>
        <dbReference type="ARBA" id="ARBA00022692"/>
    </source>
</evidence>
<feature type="transmembrane region" description="Helical" evidence="5">
    <location>
        <begin position="149"/>
        <end position="171"/>
    </location>
</feature>
<dbReference type="RefSeq" id="WP_018577547.1">
    <property type="nucleotide sequence ID" value="NZ_KB892404.1"/>
</dbReference>
<dbReference type="Pfam" id="PF04932">
    <property type="entry name" value="Wzy_C"/>
    <property type="match status" value="1"/>
</dbReference>
<dbReference type="AlphaFoldDB" id="A0A0W0YV67"/>
<feature type="transmembrane region" description="Helical" evidence="5">
    <location>
        <begin position="118"/>
        <end position="137"/>
    </location>
</feature>
<feature type="transmembrane region" description="Helical" evidence="5">
    <location>
        <begin position="325"/>
        <end position="344"/>
    </location>
</feature>
<dbReference type="InterPro" id="IPR007016">
    <property type="entry name" value="O-antigen_ligase-rel_domated"/>
</dbReference>
<proteinExistence type="predicted"/>
<comment type="subcellular location">
    <subcellularLocation>
        <location evidence="1">Membrane</location>
        <topology evidence="1">Multi-pass membrane protein</topology>
    </subcellularLocation>
</comment>
<dbReference type="PANTHER" id="PTHR37422:SF13">
    <property type="entry name" value="LIPOPOLYSACCHARIDE BIOSYNTHESIS PROTEIN PA4999-RELATED"/>
    <property type="match status" value="1"/>
</dbReference>
<keyword evidence="4 5" id="KW-0472">Membrane</keyword>
<feature type="domain" description="O-antigen ligase-related" evidence="6">
    <location>
        <begin position="187"/>
        <end position="333"/>
    </location>
</feature>
<feature type="transmembrane region" description="Helical" evidence="5">
    <location>
        <begin position="32"/>
        <end position="48"/>
    </location>
</feature>
<accession>A0A0W0YV67</accession>
<gene>
    <name evidence="7" type="ORF">Lsha_1498</name>
</gene>
<dbReference type="eggNOG" id="COG3307">
    <property type="taxonomic scope" value="Bacteria"/>
</dbReference>
<evidence type="ECO:0000256" key="3">
    <source>
        <dbReference type="ARBA" id="ARBA00022989"/>
    </source>
</evidence>
<dbReference type="EMBL" id="LNYW01000043">
    <property type="protein sequence ID" value="KTD60781.1"/>
    <property type="molecule type" value="Genomic_DNA"/>
</dbReference>